<gene>
    <name evidence="2" type="ORF">NBR_LOCUS19694</name>
</gene>
<dbReference type="Proteomes" id="UP000271162">
    <property type="component" value="Unassembled WGS sequence"/>
</dbReference>
<proteinExistence type="predicted"/>
<evidence type="ECO:0000313" key="3">
    <source>
        <dbReference type="Proteomes" id="UP000271162"/>
    </source>
</evidence>
<accession>A0A0N4YR20</accession>
<dbReference type="AlphaFoldDB" id="A0A0N4YR20"/>
<evidence type="ECO:0000313" key="4">
    <source>
        <dbReference type="WBParaSite" id="NBR_0001969201-mRNA-1"/>
    </source>
</evidence>
<protein>
    <submittedName>
        <fullName evidence="4">DUF1758 domain-containing protein</fullName>
    </submittedName>
</protein>
<evidence type="ECO:0000256" key="1">
    <source>
        <dbReference type="SAM" id="MobiDB-lite"/>
    </source>
</evidence>
<reference evidence="4" key="1">
    <citation type="submission" date="2017-02" db="UniProtKB">
        <authorList>
            <consortium name="WormBaseParasite"/>
        </authorList>
    </citation>
    <scope>IDENTIFICATION</scope>
</reference>
<keyword evidence="3" id="KW-1185">Reference proteome</keyword>
<name>A0A0N4YR20_NIPBR</name>
<feature type="region of interest" description="Disordered" evidence="1">
    <location>
        <begin position="88"/>
        <end position="115"/>
    </location>
</feature>
<evidence type="ECO:0000313" key="2">
    <source>
        <dbReference type="EMBL" id="VDL83430.1"/>
    </source>
</evidence>
<dbReference type="WBParaSite" id="NBR_0001969201-mRNA-1">
    <property type="protein sequence ID" value="NBR_0001969201-mRNA-1"/>
    <property type="gene ID" value="NBR_0001969201"/>
</dbReference>
<reference evidence="2 3" key="2">
    <citation type="submission" date="2018-11" db="EMBL/GenBank/DDBJ databases">
        <authorList>
            <consortium name="Pathogen Informatics"/>
        </authorList>
    </citation>
    <scope>NUCLEOTIDE SEQUENCE [LARGE SCALE GENOMIC DNA]</scope>
</reference>
<sequence length="234" mass="25288">MPSVATSKSNLTKASKALIAAQALEVLSQRRKEFIDVSKALASDESPDVYLQQSGVDDIVIQAETIMATVASHLEEVNGLIDSLTAVESTETSPSVPAQEDQPQTTGITASSPDYSPAAPNVELITKDVITLAHRPEKLSDSDIQFVRSHGFELPQCQELVTPDILIGIDYFWDILGSEAPICLPSGMGFGSFAFNTSEQHTNITCSTLKTCQIEPQVHQKQLKLGFSPHYSVV</sequence>
<organism evidence="4">
    <name type="scientific">Nippostrongylus brasiliensis</name>
    <name type="common">Rat hookworm</name>
    <dbReference type="NCBI Taxonomy" id="27835"/>
    <lineage>
        <taxon>Eukaryota</taxon>
        <taxon>Metazoa</taxon>
        <taxon>Ecdysozoa</taxon>
        <taxon>Nematoda</taxon>
        <taxon>Chromadorea</taxon>
        <taxon>Rhabditida</taxon>
        <taxon>Rhabditina</taxon>
        <taxon>Rhabditomorpha</taxon>
        <taxon>Strongyloidea</taxon>
        <taxon>Heligmosomidae</taxon>
        <taxon>Nippostrongylus</taxon>
    </lineage>
</organism>
<feature type="compositionally biased region" description="Polar residues" evidence="1">
    <location>
        <begin position="88"/>
        <end position="114"/>
    </location>
</feature>
<dbReference type="EMBL" id="UYSL01024394">
    <property type="protein sequence ID" value="VDL83430.1"/>
    <property type="molecule type" value="Genomic_DNA"/>
</dbReference>
<dbReference type="STRING" id="27835.A0A0N4YR20"/>